<evidence type="ECO:0000256" key="4">
    <source>
        <dbReference type="ARBA" id="ARBA00012438"/>
    </source>
</evidence>
<dbReference type="Gene3D" id="1.10.287.130">
    <property type="match status" value="1"/>
</dbReference>
<evidence type="ECO:0000256" key="8">
    <source>
        <dbReference type="ARBA" id="ARBA00022692"/>
    </source>
</evidence>
<dbReference type="Pfam" id="PF00989">
    <property type="entry name" value="PAS"/>
    <property type="match status" value="1"/>
</dbReference>
<keyword evidence="9" id="KW-0547">Nucleotide-binding</keyword>
<keyword evidence="7" id="KW-0808">Transferase</keyword>
<feature type="transmembrane region" description="Helical" evidence="15">
    <location>
        <begin position="6"/>
        <end position="24"/>
    </location>
</feature>
<dbReference type="InterPro" id="IPR003661">
    <property type="entry name" value="HisK_dim/P_dom"/>
</dbReference>
<evidence type="ECO:0000256" key="10">
    <source>
        <dbReference type="ARBA" id="ARBA00022777"/>
    </source>
</evidence>
<dbReference type="Gene3D" id="6.10.340.10">
    <property type="match status" value="1"/>
</dbReference>
<dbReference type="CDD" id="cd00075">
    <property type="entry name" value="HATPase"/>
    <property type="match status" value="1"/>
</dbReference>
<dbReference type="SUPFAM" id="SSF47384">
    <property type="entry name" value="Homodimeric domain of signal transducing histidine kinase"/>
    <property type="match status" value="1"/>
</dbReference>
<dbReference type="Pfam" id="PF00672">
    <property type="entry name" value="HAMP"/>
    <property type="match status" value="1"/>
</dbReference>
<dbReference type="GO" id="GO:0030295">
    <property type="term" value="F:protein kinase activator activity"/>
    <property type="evidence" value="ECO:0007669"/>
    <property type="project" value="TreeGrafter"/>
</dbReference>
<keyword evidence="12 15" id="KW-1133">Transmembrane helix</keyword>
<dbReference type="InterPro" id="IPR003660">
    <property type="entry name" value="HAMP_dom"/>
</dbReference>
<proteinExistence type="predicted"/>
<keyword evidence="10" id="KW-0418">Kinase</keyword>
<dbReference type="InterPro" id="IPR004358">
    <property type="entry name" value="Sig_transdc_His_kin-like_C"/>
</dbReference>
<dbReference type="GO" id="GO:0006355">
    <property type="term" value="P:regulation of DNA-templated transcription"/>
    <property type="evidence" value="ECO:0007669"/>
    <property type="project" value="InterPro"/>
</dbReference>
<dbReference type="SUPFAM" id="SSF55874">
    <property type="entry name" value="ATPase domain of HSP90 chaperone/DNA topoisomerase II/histidine kinase"/>
    <property type="match status" value="1"/>
</dbReference>
<dbReference type="SMART" id="SM00091">
    <property type="entry name" value="PAS"/>
    <property type="match status" value="1"/>
</dbReference>
<gene>
    <name evidence="18" type="ORF">HBE96_24700</name>
</gene>
<dbReference type="InterPro" id="IPR035965">
    <property type="entry name" value="PAS-like_dom_sf"/>
</dbReference>
<protein>
    <recommendedName>
        <fullName evidence="4">histidine kinase</fullName>
        <ecNumber evidence="4">2.7.13.3</ecNumber>
    </recommendedName>
</protein>
<evidence type="ECO:0000259" key="16">
    <source>
        <dbReference type="PROSITE" id="PS50109"/>
    </source>
</evidence>
<keyword evidence="6" id="KW-0597">Phosphoprotein</keyword>
<evidence type="ECO:0000256" key="14">
    <source>
        <dbReference type="ARBA" id="ARBA00023136"/>
    </source>
</evidence>
<keyword evidence="5" id="KW-1003">Cell membrane</keyword>
<evidence type="ECO:0000256" key="6">
    <source>
        <dbReference type="ARBA" id="ARBA00022553"/>
    </source>
</evidence>
<feature type="transmembrane region" description="Helical" evidence="15">
    <location>
        <begin position="172"/>
        <end position="194"/>
    </location>
</feature>
<evidence type="ECO:0000256" key="11">
    <source>
        <dbReference type="ARBA" id="ARBA00022840"/>
    </source>
</evidence>
<evidence type="ECO:0000256" key="12">
    <source>
        <dbReference type="ARBA" id="ARBA00022989"/>
    </source>
</evidence>
<keyword evidence="13" id="KW-0902">Two-component regulatory system</keyword>
<dbReference type="InterPro" id="IPR005467">
    <property type="entry name" value="His_kinase_dom"/>
</dbReference>
<dbReference type="SUPFAM" id="SSF158472">
    <property type="entry name" value="HAMP domain-like"/>
    <property type="match status" value="1"/>
</dbReference>
<accession>A0A7Y0ELW2</accession>
<dbReference type="GO" id="GO:0000156">
    <property type="term" value="F:phosphorelay response regulator activity"/>
    <property type="evidence" value="ECO:0007669"/>
    <property type="project" value="TreeGrafter"/>
</dbReference>
<dbReference type="CDD" id="cd00130">
    <property type="entry name" value="PAS"/>
    <property type="match status" value="1"/>
</dbReference>
<reference evidence="18 19" key="1">
    <citation type="submission" date="2020-06" db="EMBL/GenBank/DDBJ databases">
        <title>Complete Genome Sequence of Clostridium muelleri sp. nov. P21T, an Acid-Alcohol Producing Acetogen Isolated from Old Hay.</title>
        <authorList>
            <person name="Duncan K.E."/>
            <person name="Tanner R.S."/>
        </authorList>
    </citation>
    <scope>NUCLEOTIDE SEQUENCE [LARGE SCALE GENOMIC DNA]</scope>
    <source>
        <strain evidence="18 19">P21</strain>
    </source>
</reference>
<dbReference type="SMART" id="SM00388">
    <property type="entry name" value="HisKA"/>
    <property type="match status" value="1"/>
</dbReference>
<evidence type="ECO:0000259" key="17">
    <source>
        <dbReference type="PROSITE" id="PS50885"/>
    </source>
</evidence>
<dbReference type="PROSITE" id="PS50885">
    <property type="entry name" value="HAMP"/>
    <property type="match status" value="1"/>
</dbReference>
<dbReference type="InterPro" id="IPR036890">
    <property type="entry name" value="HATPase_C_sf"/>
</dbReference>
<dbReference type="RefSeq" id="WP_169300368.1">
    <property type="nucleotide sequence ID" value="NZ_JABBNI010000066.1"/>
</dbReference>
<dbReference type="InterPro" id="IPR050351">
    <property type="entry name" value="BphY/WalK/GraS-like"/>
</dbReference>
<feature type="domain" description="HAMP" evidence="17">
    <location>
        <begin position="197"/>
        <end position="249"/>
    </location>
</feature>
<evidence type="ECO:0000313" key="19">
    <source>
        <dbReference type="Proteomes" id="UP000537131"/>
    </source>
</evidence>
<dbReference type="GO" id="GO:0005886">
    <property type="term" value="C:plasma membrane"/>
    <property type="evidence" value="ECO:0007669"/>
    <property type="project" value="UniProtKB-SubCell"/>
</dbReference>
<dbReference type="EC" id="2.7.13.3" evidence="4"/>
<dbReference type="PANTHER" id="PTHR42878">
    <property type="entry name" value="TWO-COMPONENT HISTIDINE KINASE"/>
    <property type="match status" value="1"/>
</dbReference>
<dbReference type="PANTHER" id="PTHR42878:SF7">
    <property type="entry name" value="SENSOR HISTIDINE KINASE GLRK"/>
    <property type="match status" value="1"/>
</dbReference>
<evidence type="ECO:0000256" key="7">
    <source>
        <dbReference type="ARBA" id="ARBA00022679"/>
    </source>
</evidence>
<comment type="subcellular location">
    <subcellularLocation>
        <location evidence="3">Cell membrane</location>
    </subcellularLocation>
    <subcellularLocation>
        <location evidence="2">Membrane</location>
        <topology evidence="2">Multi-pass membrane protein</topology>
    </subcellularLocation>
</comment>
<evidence type="ECO:0000256" key="1">
    <source>
        <dbReference type="ARBA" id="ARBA00000085"/>
    </source>
</evidence>
<dbReference type="SMART" id="SM00387">
    <property type="entry name" value="HATPase_c"/>
    <property type="match status" value="1"/>
</dbReference>
<dbReference type="GO" id="GO:0005524">
    <property type="term" value="F:ATP binding"/>
    <property type="evidence" value="ECO:0007669"/>
    <property type="project" value="UniProtKB-KW"/>
</dbReference>
<dbReference type="FunFam" id="3.30.565.10:FF:000023">
    <property type="entry name" value="PAS domain-containing sensor histidine kinase"/>
    <property type="match status" value="1"/>
</dbReference>
<comment type="caution">
    <text evidence="18">The sequence shown here is derived from an EMBL/GenBank/DDBJ whole genome shotgun (WGS) entry which is preliminary data.</text>
</comment>
<evidence type="ECO:0000256" key="15">
    <source>
        <dbReference type="SAM" id="Phobius"/>
    </source>
</evidence>
<dbReference type="GO" id="GO:0007234">
    <property type="term" value="P:osmosensory signaling via phosphorelay pathway"/>
    <property type="evidence" value="ECO:0007669"/>
    <property type="project" value="TreeGrafter"/>
</dbReference>
<evidence type="ECO:0000256" key="9">
    <source>
        <dbReference type="ARBA" id="ARBA00022741"/>
    </source>
</evidence>
<dbReference type="CDD" id="cd00082">
    <property type="entry name" value="HisKA"/>
    <property type="match status" value="1"/>
</dbReference>
<dbReference type="CDD" id="cd06225">
    <property type="entry name" value="HAMP"/>
    <property type="match status" value="1"/>
</dbReference>
<evidence type="ECO:0000313" key="18">
    <source>
        <dbReference type="EMBL" id="NMM65781.1"/>
    </source>
</evidence>
<dbReference type="Pfam" id="PF00512">
    <property type="entry name" value="HisKA"/>
    <property type="match status" value="1"/>
</dbReference>
<dbReference type="SMART" id="SM00304">
    <property type="entry name" value="HAMP"/>
    <property type="match status" value="1"/>
</dbReference>
<dbReference type="Pfam" id="PF02518">
    <property type="entry name" value="HATPase_c"/>
    <property type="match status" value="1"/>
</dbReference>
<dbReference type="Gene3D" id="3.30.565.10">
    <property type="entry name" value="Histidine kinase-like ATPase, C-terminal domain"/>
    <property type="match status" value="1"/>
</dbReference>
<dbReference type="AlphaFoldDB" id="A0A7Y0ELW2"/>
<evidence type="ECO:0000256" key="5">
    <source>
        <dbReference type="ARBA" id="ARBA00022475"/>
    </source>
</evidence>
<dbReference type="InterPro" id="IPR003594">
    <property type="entry name" value="HATPase_dom"/>
</dbReference>
<evidence type="ECO:0000256" key="3">
    <source>
        <dbReference type="ARBA" id="ARBA00004236"/>
    </source>
</evidence>
<dbReference type="PRINTS" id="PR00344">
    <property type="entry name" value="BCTRLSENSOR"/>
</dbReference>
<keyword evidence="14 15" id="KW-0472">Membrane</keyword>
<dbReference type="Proteomes" id="UP000537131">
    <property type="component" value="Unassembled WGS sequence"/>
</dbReference>
<evidence type="ECO:0000256" key="13">
    <source>
        <dbReference type="ARBA" id="ARBA00023012"/>
    </source>
</evidence>
<keyword evidence="8 15" id="KW-0812">Transmembrane</keyword>
<organism evidence="18 19">
    <name type="scientific">Clostridium muellerianum</name>
    <dbReference type="NCBI Taxonomy" id="2716538"/>
    <lineage>
        <taxon>Bacteria</taxon>
        <taxon>Bacillati</taxon>
        <taxon>Bacillota</taxon>
        <taxon>Clostridia</taxon>
        <taxon>Eubacteriales</taxon>
        <taxon>Clostridiaceae</taxon>
        <taxon>Clostridium</taxon>
    </lineage>
</organism>
<dbReference type="Gene3D" id="3.30.450.20">
    <property type="entry name" value="PAS domain"/>
    <property type="match status" value="1"/>
</dbReference>
<dbReference type="SUPFAM" id="SSF55785">
    <property type="entry name" value="PYP-like sensor domain (PAS domain)"/>
    <property type="match status" value="1"/>
</dbReference>
<dbReference type="PROSITE" id="PS50109">
    <property type="entry name" value="HIS_KIN"/>
    <property type="match status" value="1"/>
</dbReference>
<dbReference type="EMBL" id="JABBNI010000066">
    <property type="protein sequence ID" value="NMM65781.1"/>
    <property type="molecule type" value="Genomic_DNA"/>
</dbReference>
<feature type="domain" description="Histidine kinase" evidence="16">
    <location>
        <begin position="384"/>
        <end position="602"/>
    </location>
</feature>
<evidence type="ECO:0000256" key="2">
    <source>
        <dbReference type="ARBA" id="ARBA00004141"/>
    </source>
</evidence>
<sequence>MTYIYCFLIFIIAMVGIISSFNVYKLEKSIEGLMTDNYKSIAAANNMNQSIQLQDKAILQYIQFQKKSAVDLFYKNNDEFYSCFNIEKNNITEAGEKESVTKINADYIDFVKVFSNLQEYQSSHNSSETMEFYNTTVTLKVNKLENDLKDLSMLNEKAMFNGKNKVKVNAKISLYIILIVSAILSFLGLIVSIICTNKSLKPIYLLTETIKSVKEGELNKQAPIVYDDEIGMLSREFNDMTKRLHEFEQSTKGNLLTEKYKSVAIVKSISDPLIVLDESYKITLINHCCEDFFQIKEEDVCNKHFLESIRNGELYDYIFYVINNNAIDNEKVISINIKDKIYYFNTIVTAVRNKSGKINSVVVLLKNITEFKNLENIRTDFIATISHELKTPLTSIMMGTGLLLDKNIGILNDKQKKLLDTIKEEVQKLTDLVGNLLKLSRIQSDRAIFDIKPSFINEIINNSMSNFYEQAERCKVKLCNVVHESLPKVNVDEEKITWVLNNLLSNALKYTSSGDEITIGAYIEDKTMKIYVKDTGKGIPEEYTKKIFEKFVKSNRYVSELASTGLGLYIAKGIVEAHKGTIWCESKIGEGSTFTFTLPLEE</sequence>
<comment type="catalytic activity">
    <reaction evidence="1">
        <text>ATP + protein L-histidine = ADP + protein N-phospho-L-histidine.</text>
        <dbReference type="EC" id="2.7.13.3"/>
    </reaction>
</comment>
<keyword evidence="11" id="KW-0067">ATP-binding</keyword>
<dbReference type="InterPro" id="IPR000014">
    <property type="entry name" value="PAS"/>
</dbReference>
<keyword evidence="19" id="KW-1185">Reference proteome</keyword>
<dbReference type="InterPro" id="IPR013767">
    <property type="entry name" value="PAS_fold"/>
</dbReference>
<name>A0A7Y0ELW2_9CLOT</name>
<dbReference type="GO" id="GO:0000155">
    <property type="term" value="F:phosphorelay sensor kinase activity"/>
    <property type="evidence" value="ECO:0007669"/>
    <property type="project" value="InterPro"/>
</dbReference>
<dbReference type="InterPro" id="IPR036097">
    <property type="entry name" value="HisK_dim/P_sf"/>
</dbReference>